<evidence type="ECO:0000313" key="2">
    <source>
        <dbReference type="EMBL" id="SDS99411.1"/>
    </source>
</evidence>
<accession>A0A1H1WRX7</accession>
<evidence type="ECO:0000256" key="1">
    <source>
        <dbReference type="SAM" id="SignalP"/>
    </source>
</evidence>
<dbReference type="EMBL" id="LT629749">
    <property type="protein sequence ID" value="SDS99411.1"/>
    <property type="molecule type" value="Genomic_DNA"/>
</dbReference>
<sequence length="212" mass="22084">MKTKLLAVTAASGAVLLSTLALGGTAVASGSYPGHHDNKVSGRLNTLNNSGVTGDARVKVEGKKLEVDYTARHLAPNLPHAAHIHYGAQASHECPTVKDDANRDFRLNVAEGLPRYGPIAVSLTTSGDTSPASALAVDRFATAPKGTINYERTIKTSKDVARAIRNGEGVLVVHGVDYNNNGKYDFDGAGKSELNAALPAEATDPAVCGVLR</sequence>
<reference evidence="2 3" key="1">
    <citation type="submission" date="2016-10" db="EMBL/GenBank/DDBJ databases">
        <authorList>
            <person name="de Groot N.N."/>
        </authorList>
    </citation>
    <scope>NUCLEOTIDE SEQUENCE [LARGE SCALE GENOMIC DNA]</scope>
    <source>
        <strain evidence="2 3">DSM 21741</strain>
    </source>
</reference>
<feature type="signal peptide" evidence="1">
    <location>
        <begin position="1"/>
        <end position="23"/>
    </location>
</feature>
<dbReference type="STRING" id="546871.SAMN04488543_2799"/>
<organism evidence="2 3">
    <name type="scientific">Friedmanniella luteola</name>
    <dbReference type="NCBI Taxonomy" id="546871"/>
    <lineage>
        <taxon>Bacteria</taxon>
        <taxon>Bacillati</taxon>
        <taxon>Actinomycetota</taxon>
        <taxon>Actinomycetes</taxon>
        <taxon>Propionibacteriales</taxon>
        <taxon>Nocardioidaceae</taxon>
        <taxon>Friedmanniella</taxon>
    </lineage>
</organism>
<dbReference type="RefSeq" id="WP_157720500.1">
    <property type="nucleotide sequence ID" value="NZ_LT629749.1"/>
</dbReference>
<proteinExistence type="predicted"/>
<keyword evidence="3" id="KW-1185">Reference proteome</keyword>
<feature type="chain" id="PRO_5038676595" description="CHRD domain-containing protein" evidence="1">
    <location>
        <begin position="24"/>
        <end position="212"/>
    </location>
</feature>
<evidence type="ECO:0000313" key="3">
    <source>
        <dbReference type="Proteomes" id="UP000199092"/>
    </source>
</evidence>
<dbReference type="OrthoDB" id="2991218at2"/>
<gene>
    <name evidence="2" type="ORF">SAMN04488543_2799</name>
</gene>
<dbReference type="AlphaFoldDB" id="A0A1H1WRX7"/>
<protein>
    <recommendedName>
        <fullName evidence="4">CHRD domain-containing protein</fullName>
    </recommendedName>
</protein>
<name>A0A1H1WRX7_9ACTN</name>
<keyword evidence="1" id="KW-0732">Signal</keyword>
<evidence type="ECO:0008006" key="4">
    <source>
        <dbReference type="Google" id="ProtNLM"/>
    </source>
</evidence>
<dbReference type="Proteomes" id="UP000199092">
    <property type="component" value="Chromosome I"/>
</dbReference>